<proteinExistence type="inferred from homology"/>
<organism evidence="7 8">
    <name type="scientific">Polysphondylium violaceum</name>
    <dbReference type="NCBI Taxonomy" id="133409"/>
    <lineage>
        <taxon>Eukaryota</taxon>
        <taxon>Amoebozoa</taxon>
        <taxon>Evosea</taxon>
        <taxon>Eumycetozoa</taxon>
        <taxon>Dictyostelia</taxon>
        <taxon>Dictyosteliales</taxon>
        <taxon>Dictyosteliaceae</taxon>
        <taxon>Polysphondylium</taxon>
    </lineage>
</organism>
<evidence type="ECO:0000256" key="1">
    <source>
        <dbReference type="ARBA" id="ARBA00001947"/>
    </source>
</evidence>
<dbReference type="SUPFAM" id="SSF53213">
    <property type="entry name" value="LigB-like"/>
    <property type="match status" value="1"/>
</dbReference>
<dbReference type="Gene3D" id="3.40.830.10">
    <property type="entry name" value="LigB-like"/>
    <property type="match status" value="1"/>
</dbReference>
<dbReference type="CDD" id="cd07363">
    <property type="entry name" value="45_DOPA_Dioxygenase"/>
    <property type="match status" value="1"/>
</dbReference>
<evidence type="ECO:0000313" key="7">
    <source>
        <dbReference type="EMBL" id="KAF2076380.1"/>
    </source>
</evidence>
<dbReference type="InterPro" id="IPR004183">
    <property type="entry name" value="Xdiol_dOase_suB"/>
</dbReference>
<keyword evidence="3" id="KW-0479">Metal-binding</keyword>
<evidence type="ECO:0000256" key="2">
    <source>
        <dbReference type="ARBA" id="ARBA00007581"/>
    </source>
</evidence>
<dbReference type="Proteomes" id="UP000695562">
    <property type="component" value="Unassembled WGS sequence"/>
</dbReference>
<dbReference type="InterPro" id="IPR014436">
    <property type="entry name" value="Extradiol_dOase_DODA"/>
</dbReference>
<evidence type="ECO:0000256" key="3">
    <source>
        <dbReference type="ARBA" id="ARBA00022723"/>
    </source>
</evidence>
<protein>
    <recommendedName>
        <fullName evidence="6">Extradiol ring-cleavage dioxygenase class III enzyme subunit B domain-containing protein</fullName>
    </recommendedName>
</protein>
<dbReference type="GO" id="GO:0008198">
    <property type="term" value="F:ferrous iron binding"/>
    <property type="evidence" value="ECO:0007669"/>
    <property type="project" value="InterPro"/>
</dbReference>
<feature type="domain" description="Extradiol ring-cleavage dioxygenase class III enzyme subunit B" evidence="6">
    <location>
        <begin position="15"/>
        <end position="254"/>
    </location>
</feature>
<evidence type="ECO:0000313" key="8">
    <source>
        <dbReference type="Proteomes" id="UP000695562"/>
    </source>
</evidence>
<evidence type="ECO:0000256" key="5">
    <source>
        <dbReference type="ARBA" id="ARBA00023002"/>
    </source>
</evidence>
<dbReference type="EMBL" id="AJWJ01000063">
    <property type="protein sequence ID" value="KAF2076380.1"/>
    <property type="molecule type" value="Genomic_DNA"/>
</dbReference>
<dbReference type="OrthoDB" id="7396853at2759"/>
<dbReference type="GO" id="GO:0008270">
    <property type="term" value="F:zinc ion binding"/>
    <property type="evidence" value="ECO:0007669"/>
    <property type="project" value="InterPro"/>
</dbReference>
<evidence type="ECO:0000259" key="6">
    <source>
        <dbReference type="Pfam" id="PF02900"/>
    </source>
</evidence>
<dbReference type="GO" id="GO:0016702">
    <property type="term" value="F:oxidoreductase activity, acting on single donors with incorporation of molecular oxygen, incorporation of two atoms of oxygen"/>
    <property type="evidence" value="ECO:0007669"/>
    <property type="project" value="UniProtKB-ARBA"/>
</dbReference>
<accession>A0A8J4V0X0</accession>
<keyword evidence="5" id="KW-0560">Oxidoreductase</keyword>
<reference evidence="7" key="1">
    <citation type="submission" date="2020-01" db="EMBL/GenBank/DDBJ databases">
        <title>Development of genomics and gene disruption for Polysphondylium violaceum indicates a role for the polyketide synthase stlB in stalk morphogenesis.</title>
        <authorList>
            <person name="Narita B."/>
            <person name="Kawabe Y."/>
            <person name="Kin K."/>
            <person name="Saito T."/>
            <person name="Gibbs R."/>
            <person name="Kuspa A."/>
            <person name="Muzny D."/>
            <person name="Queller D."/>
            <person name="Richards S."/>
            <person name="Strassman J."/>
            <person name="Sucgang R."/>
            <person name="Worley K."/>
            <person name="Schaap P."/>
        </authorList>
    </citation>
    <scope>NUCLEOTIDE SEQUENCE</scope>
    <source>
        <strain evidence="7">QSvi11</strain>
    </source>
</reference>
<comment type="caution">
    <text evidence="7">The sequence shown here is derived from an EMBL/GenBank/DDBJ whole genome shotgun (WGS) entry which is preliminary data.</text>
</comment>
<name>A0A8J4V0X0_9MYCE</name>
<comment type="similarity">
    <text evidence="2">Belongs to the DODA-type extradiol aromatic ring-opening dioxygenase family.</text>
</comment>
<evidence type="ECO:0000256" key="4">
    <source>
        <dbReference type="ARBA" id="ARBA00022833"/>
    </source>
</evidence>
<dbReference type="Pfam" id="PF02900">
    <property type="entry name" value="LigB"/>
    <property type="match status" value="1"/>
</dbReference>
<dbReference type="PIRSF" id="PIRSF006157">
    <property type="entry name" value="Doxgns_DODA"/>
    <property type="match status" value="1"/>
</dbReference>
<dbReference type="AlphaFoldDB" id="A0A8J4V0X0"/>
<keyword evidence="4" id="KW-0862">Zinc</keyword>
<keyword evidence="8" id="KW-1185">Reference proteome</keyword>
<sequence length="268" mass="29950">MTNNNDNSNLKMPSLFLAHGSPMMAIEDSAYTSFLKSLGESLKPKAIVIFSAHFENEITTVSVHDNTYDTIYDFYGFPKEMYQCKYLAKGSSFIGNYVCDRLEENGLNVQKENKRGLDHGSWVLLMKLFPQANVPVVQVSVNPRGDAKLHYEIGKSLRGLGDQGVLVIGSGVTVHNLRTLRWGQDKAEPWAVAFDEFLVENIQSNRLDNLLNWESLAPNARMAVPTPEHFLPLFVALGASASDDISHTKIINRHYEAGTASYLSFNFN</sequence>
<dbReference type="PANTHER" id="PTHR30096">
    <property type="entry name" value="4,5-DOPA DIOXYGENASE EXTRADIOL-LIKE PROTEIN"/>
    <property type="match status" value="1"/>
</dbReference>
<dbReference type="PANTHER" id="PTHR30096:SF0">
    <property type="entry name" value="4,5-DOPA DIOXYGENASE EXTRADIOL-LIKE PROTEIN"/>
    <property type="match status" value="1"/>
</dbReference>
<gene>
    <name evidence="7" type="ORF">CYY_002337</name>
</gene>
<comment type="cofactor">
    <cofactor evidence="1">
        <name>Zn(2+)</name>
        <dbReference type="ChEBI" id="CHEBI:29105"/>
    </cofactor>
</comment>